<dbReference type="Proteomes" id="UP001500503">
    <property type="component" value="Unassembled WGS sequence"/>
</dbReference>
<reference evidence="2" key="1">
    <citation type="journal article" date="2019" name="Int. J. Syst. Evol. Microbiol.">
        <title>The Global Catalogue of Microorganisms (GCM) 10K type strain sequencing project: providing services to taxonomists for standard genome sequencing and annotation.</title>
        <authorList>
            <consortium name="The Broad Institute Genomics Platform"/>
            <consortium name="The Broad Institute Genome Sequencing Center for Infectious Disease"/>
            <person name="Wu L."/>
            <person name="Ma J."/>
        </authorList>
    </citation>
    <scope>NUCLEOTIDE SEQUENCE [LARGE SCALE GENOMIC DNA]</scope>
    <source>
        <strain evidence="2">JCM 17933</strain>
    </source>
</reference>
<proteinExistence type="predicted"/>
<protein>
    <submittedName>
        <fullName evidence="1">Uncharacterized protein</fullName>
    </submittedName>
</protein>
<sequence>MEIPDLTRFERKVWDAFSYGRDVEFSSPSDEKTGQGHSWGLGRFVRAEAIRKLLVRGQPPDGASHGHVPYAVE</sequence>
<evidence type="ECO:0000313" key="1">
    <source>
        <dbReference type="EMBL" id="GAA4483777.1"/>
    </source>
</evidence>
<name>A0ABP8PC09_9ACTN</name>
<dbReference type="EMBL" id="BAABHF010000009">
    <property type="protein sequence ID" value="GAA4483777.1"/>
    <property type="molecule type" value="Genomic_DNA"/>
</dbReference>
<comment type="caution">
    <text evidence="1">The sequence shown here is derived from an EMBL/GenBank/DDBJ whole genome shotgun (WGS) entry which is preliminary data.</text>
</comment>
<gene>
    <name evidence="1" type="ORF">GCM10023191_005930</name>
</gene>
<organism evidence="1 2">
    <name type="scientific">Actinoallomurus oryzae</name>
    <dbReference type="NCBI Taxonomy" id="502180"/>
    <lineage>
        <taxon>Bacteria</taxon>
        <taxon>Bacillati</taxon>
        <taxon>Actinomycetota</taxon>
        <taxon>Actinomycetes</taxon>
        <taxon>Streptosporangiales</taxon>
        <taxon>Thermomonosporaceae</taxon>
        <taxon>Actinoallomurus</taxon>
    </lineage>
</organism>
<keyword evidence="2" id="KW-1185">Reference proteome</keyword>
<evidence type="ECO:0000313" key="2">
    <source>
        <dbReference type="Proteomes" id="UP001500503"/>
    </source>
</evidence>
<accession>A0ABP8PC09</accession>